<dbReference type="Pfam" id="PF07596">
    <property type="entry name" value="SBP_bac_10"/>
    <property type="match status" value="1"/>
</dbReference>
<dbReference type="EMBL" id="CP036289">
    <property type="protein sequence ID" value="QDU75466.1"/>
    <property type="molecule type" value="Genomic_DNA"/>
</dbReference>
<dbReference type="Proteomes" id="UP000318626">
    <property type="component" value="Chromosome"/>
</dbReference>
<evidence type="ECO:0000256" key="1">
    <source>
        <dbReference type="SAM" id="Phobius"/>
    </source>
</evidence>
<dbReference type="NCBIfam" id="TIGR04294">
    <property type="entry name" value="pre_pil_HX9DG"/>
    <property type="match status" value="1"/>
</dbReference>
<dbReference type="PROSITE" id="PS00409">
    <property type="entry name" value="PROKAR_NTER_METHYL"/>
    <property type="match status" value="1"/>
</dbReference>
<name>A0A518C8B0_9BACT</name>
<gene>
    <name evidence="3" type="ORF">Pan97_24980</name>
</gene>
<dbReference type="PANTHER" id="PTHR30093">
    <property type="entry name" value="GENERAL SECRETION PATHWAY PROTEIN G"/>
    <property type="match status" value="1"/>
</dbReference>
<evidence type="ECO:0000259" key="2">
    <source>
        <dbReference type="Pfam" id="PF07596"/>
    </source>
</evidence>
<dbReference type="InterPro" id="IPR012902">
    <property type="entry name" value="N_methyl_site"/>
</dbReference>
<dbReference type="PANTHER" id="PTHR30093:SF2">
    <property type="entry name" value="TYPE II SECRETION SYSTEM PROTEIN H"/>
    <property type="match status" value="1"/>
</dbReference>
<dbReference type="Pfam" id="PF07963">
    <property type="entry name" value="N_methyl"/>
    <property type="match status" value="1"/>
</dbReference>
<feature type="domain" description="DUF1559" evidence="2">
    <location>
        <begin position="43"/>
        <end position="320"/>
    </location>
</feature>
<evidence type="ECO:0000313" key="3">
    <source>
        <dbReference type="EMBL" id="QDU75466.1"/>
    </source>
</evidence>
<dbReference type="NCBIfam" id="TIGR02532">
    <property type="entry name" value="IV_pilin_GFxxxE"/>
    <property type="match status" value="1"/>
</dbReference>
<organism evidence="3 4">
    <name type="scientific">Bremerella volcania</name>
    <dbReference type="NCBI Taxonomy" id="2527984"/>
    <lineage>
        <taxon>Bacteria</taxon>
        <taxon>Pseudomonadati</taxon>
        <taxon>Planctomycetota</taxon>
        <taxon>Planctomycetia</taxon>
        <taxon>Pirellulales</taxon>
        <taxon>Pirellulaceae</taxon>
        <taxon>Bremerella</taxon>
    </lineage>
</organism>
<proteinExistence type="predicted"/>
<reference evidence="4" key="1">
    <citation type="submission" date="2019-02" db="EMBL/GenBank/DDBJ databases">
        <title>Deep-cultivation of Planctomycetes and their phenomic and genomic characterization uncovers novel biology.</title>
        <authorList>
            <person name="Wiegand S."/>
            <person name="Jogler M."/>
            <person name="Boedeker C."/>
            <person name="Pinto D."/>
            <person name="Vollmers J."/>
            <person name="Rivas-Marin E."/>
            <person name="Kohn T."/>
            <person name="Peeters S.H."/>
            <person name="Heuer A."/>
            <person name="Rast P."/>
            <person name="Oberbeckmann S."/>
            <person name="Bunk B."/>
            <person name="Jeske O."/>
            <person name="Meyerdierks A."/>
            <person name="Storesund J.E."/>
            <person name="Kallscheuer N."/>
            <person name="Luecker S."/>
            <person name="Lage O.M."/>
            <person name="Pohl T."/>
            <person name="Merkel B.J."/>
            <person name="Hornburger P."/>
            <person name="Mueller R.-W."/>
            <person name="Bruemmer F."/>
            <person name="Labrenz M."/>
            <person name="Spormann A.M."/>
            <person name="Op den Camp H."/>
            <person name="Overmann J."/>
            <person name="Amann R."/>
            <person name="Jetten M.S.M."/>
            <person name="Mascher T."/>
            <person name="Medema M.H."/>
            <person name="Devos D.P."/>
            <person name="Kaster A.-K."/>
            <person name="Ovreas L."/>
            <person name="Rohde M."/>
            <person name="Galperin M.Y."/>
            <person name="Jogler C."/>
        </authorList>
    </citation>
    <scope>NUCLEOTIDE SEQUENCE [LARGE SCALE GENOMIC DNA]</scope>
    <source>
        <strain evidence="4">Pan97</strain>
    </source>
</reference>
<dbReference type="OrthoDB" id="289947at2"/>
<feature type="transmembrane region" description="Helical" evidence="1">
    <location>
        <begin position="21"/>
        <end position="42"/>
    </location>
</feature>
<protein>
    <recommendedName>
        <fullName evidence="2">DUF1559 domain-containing protein</fullName>
    </recommendedName>
</protein>
<keyword evidence="1" id="KW-0472">Membrane</keyword>
<keyword evidence="1" id="KW-1133">Transmembrane helix</keyword>
<sequence length="332" mass="36287">MRQLIATRTCSTGAGRRGFSLVELLVVLGIIGLLLAILIPAVQAVRESGRKLTCQNNLRQIVLGIANHESANGMLPPLYNGTPLAQPRSAMDEFHFHSWRTVLLPHIEQTALYDRCVSELFATDPANQAAINVELATYLCPSANPHNRVVPDIYSPPAADGTLTFQVIGTAARSDYEAIGGYWFKPSGTVDLQNIKFGAWGEPRSYNPLPAKDAYRKARLRDVSDGQSNTILVAERAGRPDWYRKGEPVDVYPYDDPTTGMDHHQAAWGVSTHFWWLVFGHEEGINESNSGGIYSFHAGGANVGLADGSVRFLPESIDQETLNALVTRASGD</sequence>
<keyword evidence="1" id="KW-0812">Transmembrane</keyword>
<evidence type="ECO:0000313" key="4">
    <source>
        <dbReference type="Proteomes" id="UP000318626"/>
    </source>
</evidence>
<dbReference type="RefSeq" id="WP_144978345.1">
    <property type="nucleotide sequence ID" value="NZ_CP036289.1"/>
</dbReference>
<dbReference type="KEGG" id="bvo:Pan97_24980"/>
<keyword evidence="4" id="KW-1185">Reference proteome</keyword>
<dbReference type="InterPro" id="IPR011453">
    <property type="entry name" value="DUF1559"/>
</dbReference>
<dbReference type="InterPro" id="IPR027558">
    <property type="entry name" value="Pre_pil_HX9DG_C"/>
</dbReference>
<dbReference type="AlphaFoldDB" id="A0A518C8B0"/>
<accession>A0A518C8B0</accession>
<dbReference type="SUPFAM" id="SSF54523">
    <property type="entry name" value="Pili subunits"/>
    <property type="match status" value="1"/>
</dbReference>
<dbReference type="Gene3D" id="3.30.700.10">
    <property type="entry name" value="Glycoprotein, Type 4 Pilin"/>
    <property type="match status" value="1"/>
</dbReference>
<dbReference type="InterPro" id="IPR045584">
    <property type="entry name" value="Pilin-like"/>
</dbReference>